<proteinExistence type="predicted"/>
<protein>
    <submittedName>
        <fullName evidence="1">Uncharacterized protein</fullName>
    </submittedName>
</protein>
<dbReference type="EMBL" id="LR797078">
    <property type="protein sequence ID" value="CAB4185656.1"/>
    <property type="molecule type" value="Genomic_DNA"/>
</dbReference>
<gene>
    <name evidence="1" type="ORF">UFOVP1130_95</name>
</gene>
<evidence type="ECO:0000313" key="1">
    <source>
        <dbReference type="EMBL" id="CAB4185656.1"/>
    </source>
</evidence>
<sequence>MAKNISPEGDIITVPADAPMVERFVESAMSKPSKVFTEEEVESIRKQEKDKMYKRIEEADSRVKSMEDQMGVIASEREAARKEADERKSKESDLLRQREVDELSAKELIAKREDEFNLKLKEIDGDYQRRFAEIEAQRQAQEAIIEKERRLQELNSYRQRRLGEEQENIIPQLVDLVAGGTEDEIETSISVLRDRSNAIIESIQQATAQQQGRLRGAPVTAPPVGPMETQTEYQQLSAEDIRNMTLDQYAKMRDRLLNARPNRGRF</sequence>
<reference evidence="1" key="1">
    <citation type="submission" date="2020-05" db="EMBL/GenBank/DDBJ databases">
        <authorList>
            <person name="Chiriac C."/>
            <person name="Salcher M."/>
            <person name="Ghai R."/>
            <person name="Kavagutti S V."/>
        </authorList>
    </citation>
    <scope>NUCLEOTIDE SEQUENCE</scope>
</reference>
<organism evidence="1">
    <name type="scientific">uncultured Caudovirales phage</name>
    <dbReference type="NCBI Taxonomy" id="2100421"/>
    <lineage>
        <taxon>Viruses</taxon>
        <taxon>Duplodnaviria</taxon>
        <taxon>Heunggongvirae</taxon>
        <taxon>Uroviricota</taxon>
        <taxon>Caudoviricetes</taxon>
        <taxon>Peduoviridae</taxon>
        <taxon>Maltschvirus</taxon>
        <taxon>Maltschvirus maltsch</taxon>
    </lineage>
</organism>
<accession>A0A6J5QT15</accession>
<name>A0A6J5QT15_9CAUD</name>